<dbReference type="InterPro" id="IPR035892">
    <property type="entry name" value="C2_domain_sf"/>
</dbReference>
<proteinExistence type="inferred from homology"/>
<dbReference type="InterPro" id="IPR037772">
    <property type="entry name" value="C2_Freud"/>
</dbReference>
<dbReference type="FunCoup" id="A0A6I8RVN3">
    <property type="interactions" value="2718"/>
</dbReference>
<dbReference type="Ensembl" id="ENSXETT00000070125">
    <property type="protein sequence ID" value="ENSXETP00000089179"/>
    <property type="gene ID" value="ENSXETG00000005556"/>
</dbReference>
<dbReference type="CDD" id="cd08690">
    <property type="entry name" value="C2_Freud-1"/>
    <property type="match status" value="1"/>
</dbReference>
<reference evidence="4" key="1">
    <citation type="journal article" date="2010" name="Science">
        <title>The genome of the Western clawed frog Xenopus tropicalis.</title>
        <authorList>
            <person name="Hellsten U."/>
            <person name="Harland R.M."/>
            <person name="Gilchrist M.J."/>
            <person name="Hendrix D."/>
            <person name="Jurka J."/>
            <person name="Kapitonov V."/>
            <person name="Ovcharenko I."/>
            <person name="Putnam N.H."/>
            <person name="Shu S."/>
            <person name="Taher L."/>
            <person name="Blitz I.L."/>
            <person name="Blumberg B."/>
            <person name="Dichmann D.S."/>
            <person name="Dubchak I."/>
            <person name="Amaya E."/>
            <person name="Detter J.C."/>
            <person name="Fletcher R."/>
            <person name="Gerhard D.S."/>
            <person name="Goodstein D."/>
            <person name="Graves T."/>
            <person name="Grigoriev I.V."/>
            <person name="Grimwood J."/>
            <person name="Kawashima T."/>
            <person name="Lindquist E."/>
            <person name="Lucas S.M."/>
            <person name="Mead P.E."/>
            <person name="Mitros T."/>
            <person name="Ogino H."/>
            <person name="Ohta Y."/>
            <person name="Poliakov A.V."/>
            <person name="Pollet N."/>
            <person name="Robert J."/>
            <person name="Salamov A."/>
            <person name="Sater A.K."/>
            <person name="Schmutz J."/>
            <person name="Terry A."/>
            <person name="Vize P.D."/>
            <person name="Warren W.C."/>
            <person name="Wells D."/>
            <person name="Wills A."/>
            <person name="Wilson R.K."/>
            <person name="Zimmerman L.B."/>
            <person name="Zorn A.M."/>
            <person name="Grainger R."/>
            <person name="Grammer T."/>
            <person name="Khokha M.K."/>
            <person name="Richardson P.M."/>
            <person name="Rokhsar D.S."/>
        </authorList>
    </citation>
    <scope>NUCLEOTIDE SEQUENCE [LARGE SCALE GENOMIC DNA]</scope>
    <source>
        <strain evidence="4">Nigerian</strain>
    </source>
</reference>
<dbReference type="SMART" id="SM00239">
    <property type="entry name" value="C2"/>
    <property type="match status" value="1"/>
</dbReference>
<evidence type="ECO:0000256" key="2">
    <source>
        <dbReference type="SAM" id="MobiDB-lite"/>
    </source>
</evidence>
<dbReference type="SMART" id="SM00685">
    <property type="entry name" value="DM14"/>
    <property type="match status" value="4"/>
</dbReference>
<dbReference type="InParanoid" id="A0A6I8RVN3"/>
<dbReference type="AlphaFoldDB" id="A0A6I8RVN3"/>
<name>A0A6I8RVN3_XENTR</name>
<gene>
    <name evidence="4" type="primary">cc2d1a</name>
</gene>
<dbReference type="PROSITE" id="PS50004">
    <property type="entry name" value="C2"/>
    <property type="match status" value="1"/>
</dbReference>
<dbReference type="Gene3D" id="2.60.40.150">
    <property type="entry name" value="C2 domain"/>
    <property type="match status" value="1"/>
</dbReference>
<comment type="similarity">
    <text evidence="1">Belongs to the CC2D1 family.</text>
</comment>
<feature type="region of interest" description="Disordered" evidence="2">
    <location>
        <begin position="1"/>
        <end position="66"/>
    </location>
</feature>
<feature type="compositionally biased region" description="Acidic residues" evidence="2">
    <location>
        <begin position="29"/>
        <end position="40"/>
    </location>
</feature>
<dbReference type="GeneTree" id="ENSGT00390000009595"/>
<dbReference type="InterPro" id="IPR006608">
    <property type="entry name" value="CC2D1A/B_DM14"/>
</dbReference>
<organism evidence="4">
    <name type="scientific">Xenopus tropicalis</name>
    <name type="common">Western clawed frog</name>
    <name type="synonym">Silurana tropicalis</name>
    <dbReference type="NCBI Taxonomy" id="8364"/>
    <lineage>
        <taxon>Eukaryota</taxon>
        <taxon>Metazoa</taxon>
        <taxon>Chordata</taxon>
        <taxon>Craniata</taxon>
        <taxon>Vertebrata</taxon>
        <taxon>Euteleostomi</taxon>
        <taxon>Amphibia</taxon>
        <taxon>Batrachia</taxon>
        <taxon>Anura</taxon>
        <taxon>Pipoidea</taxon>
        <taxon>Pipidae</taxon>
        <taxon>Xenopodinae</taxon>
        <taxon>Xenopus</taxon>
        <taxon>Silurana</taxon>
    </lineage>
</organism>
<feature type="compositionally biased region" description="Pro residues" evidence="2">
    <location>
        <begin position="210"/>
        <end position="235"/>
    </location>
</feature>
<dbReference type="InterPro" id="IPR000008">
    <property type="entry name" value="C2_dom"/>
</dbReference>
<feature type="compositionally biased region" description="Polar residues" evidence="2">
    <location>
        <begin position="338"/>
        <end position="349"/>
    </location>
</feature>
<dbReference type="SUPFAM" id="SSF49562">
    <property type="entry name" value="C2 domain (Calcium/lipid-binding domain, CaLB)"/>
    <property type="match status" value="1"/>
</dbReference>
<feature type="compositionally biased region" description="Basic and acidic residues" evidence="2">
    <location>
        <begin position="264"/>
        <end position="274"/>
    </location>
</feature>
<feature type="compositionally biased region" description="Pro residues" evidence="2">
    <location>
        <begin position="494"/>
        <end position="504"/>
    </location>
</feature>
<feature type="region of interest" description="Disordered" evidence="2">
    <location>
        <begin position="314"/>
        <end position="409"/>
    </location>
</feature>
<reference evidence="4" key="2">
    <citation type="submission" date="2020-05" db="UniProtKB">
        <authorList>
            <consortium name="Ensembl"/>
        </authorList>
    </citation>
    <scope>IDENTIFICATION</scope>
</reference>
<dbReference type="Pfam" id="PF00168">
    <property type="entry name" value="C2"/>
    <property type="match status" value="1"/>
</dbReference>
<dbReference type="GO" id="GO:0001227">
    <property type="term" value="F:DNA-binding transcription repressor activity, RNA polymerase II-specific"/>
    <property type="evidence" value="ECO:0007669"/>
    <property type="project" value="InterPro"/>
</dbReference>
<dbReference type="PANTHER" id="PTHR13076">
    <property type="entry name" value="COILED-COIL AND C2 DOMAIN-CONTAINING PROTEIN 1-LIKE"/>
    <property type="match status" value="1"/>
</dbReference>
<evidence type="ECO:0000256" key="1">
    <source>
        <dbReference type="ARBA" id="ARBA00010672"/>
    </source>
</evidence>
<feature type="region of interest" description="Disordered" evidence="2">
    <location>
        <begin position="170"/>
        <end position="274"/>
    </location>
</feature>
<feature type="domain" description="C2" evidence="3">
    <location>
        <begin position="666"/>
        <end position="839"/>
    </location>
</feature>
<protein>
    <submittedName>
        <fullName evidence="4">Coiled-coil and C2 domain containing 1A</fullName>
    </submittedName>
</protein>
<feature type="region of interest" description="Disordered" evidence="2">
    <location>
        <begin position="105"/>
        <end position="128"/>
    </location>
</feature>
<accession>A0A6I8RVN3</accession>
<dbReference type="InterPro" id="IPR039725">
    <property type="entry name" value="CC2D1A/B"/>
</dbReference>
<dbReference type="PANTHER" id="PTHR13076:SF8">
    <property type="entry name" value="COILED-COIL AND C2 DOMAIN-CONTAINING PROTEIN 1A"/>
    <property type="match status" value="1"/>
</dbReference>
<feature type="compositionally biased region" description="Low complexity" evidence="2">
    <location>
        <begin position="505"/>
        <end position="517"/>
    </location>
</feature>
<sequence>MSGRKEVRGGGKGAPAAKRPPFLLGGFPTDDDDIEDDGSLEAELLALTGGHQSKGKEKPKGKSPLPMEAIEKMAALCMQDIEDDDGEELDDDEDLLAELDEVLGDEVEEKPKVAAPPPQAAPSSERGMEGTLTERLAMYKDALTNAKQGGESSKARRYERGVKTLEDLIRSVQKGKSVSPEDIPPPVAVGKTENAPVTAPAAPLLDQPLKPQPVSPVLQGPPKPHAPLRPPPQVPAKPQTLPKPVSSPAAVPLPAPAAPSPGSDEDRARVLERQREYKLAALQQKREGDTETASKYYRIAKSLDPMLSAMDSGDKVDIKSLPPPPDKMLVNKPLAAPTSENAMHTTSSDKLPVNKPVVALSPVNTGPSPSSDLPPPPRDTLEALQQRMDRYRSAAEQAKGKGDDRKARMHERIVKQYQDAIRSHKAGKAVNLAELPVPPGFPPIQGSDPSAQEQSIVGVLETAMRLANQKEGDGDDDSDEEGEKPTEPQKLSPHPRPAGQPPQAAPKATPSKSPKMSGKAQQQLDFLEGRRKQLLAAALRSKQQRDLEGAKNFLRQSKGLDPMIEAARGGLPVDITKVPPAPINEADFSLDQQRRGGGSLNTEKYQQLMEKLKEQHEMCVSYSRQFTHLGNITETAKYEKLAEECMKYIELLKQAHSRGLPVPGYHFEERTINIMKIFPELSSSDLVVIVAKAVNLPIPSGTYSLYFFFGGGGCLCFTHIFFSSKLSSLIPVSPLTVFSGSSPHDMDTFVRFEFAYPSMEEAQKDKTNVIKSSNSPVFKEKFTLHINRNHRGLKRAIQAKGIKFEIIQKGGLFKSDRLLGTSLLKLEALEGSCEIRDIMEVMDGRKTTGGKLEVIVRIREPLSSQQLSSTTEKWLVIDPITLPPVSAPKPKQTAPVKPTGGSTQNLHSLTVLAYEKEKLEKKMHSYKQQHRAAPDDLVGQINDITRRSQQQIQFLRQGGPSARAEYVRQLERYLQFYGDAARRLGQEGNREAAKDALYKRTLVTSELHKFNQ</sequence>
<feature type="compositionally biased region" description="Acidic residues" evidence="2">
    <location>
        <begin position="473"/>
        <end position="482"/>
    </location>
</feature>
<feature type="compositionally biased region" description="Basic and acidic residues" evidence="2">
    <location>
        <begin position="387"/>
        <end position="409"/>
    </location>
</feature>
<evidence type="ECO:0000259" key="3">
    <source>
        <dbReference type="PROSITE" id="PS50004"/>
    </source>
</evidence>
<dbReference type="Bgee" id="ENSXETG00000005556">
    <property type="expression patterns" value="Expressed in neurula embryo and 12 other cell types or tissues"/>
</dbReference>
<feature type="region of interest" description="Disordered" evidence="2">
    <location>
        <begin position="431"/>
        <end position="522"/>
    </location>
</feature>
<evidence type="ECO:0000313" key="4">
    <source>
        <dbReference type="Ensembl" id="ENSXETP00000089179"/>
    </source>
</evidence>
<dbReference type="Xenbase" id="XB-GENE-5799124">
    <property type="gene designation" value="cc2d1a"/>
</dbReference>
<dbReference type="Pfam" id="PF21528">
    <property type="entry name" value="CC2D1A-B_DM14"/>
    <property type="match status" value="3"/>
</dbReference>